<dbReference type="SUPFAM" id="SSF69572">
    <property type="entry name" value="Activating enzymes of the ubiquitin-like proteins"/>
    <property type="match status" value="1"/>
</dbReference>
<accession>A0A3P6NWJ9</accession>
<dbReference type="Proteomes" id="UP000267096">
    <property type="component" value="Unassembled WGS sequence"/>
</dbReference>
<dbReference type="OrthoDB" id="10252231at2759"/>
<keyword evidence="2" id="KW-1185">Reference proteome</keyword>
<sequence>MREDDLGSNRAKASFERLAELNDSVICRLNTEPLNEEFIKQFDLIVLTDAPLQQQLKVNEWTRKHNRRMLTADARGLFAFVFVDVGNEFRVDDLNGEQCKEVGD</sequence>
<proteinExistence type="predicted"/>
<dbReference type="Gene3D" id="3.40.50.720">
    <property type="entry name" value="NAD(P)-binding Rossmann-like Domain"/>
    <property type="match status" value="1"/>
</dbReference>
<evidence type="ECO:0000313" key="2">
    <source>
        <dbReference type="Proteomes" id="UP000267096"/>
    </source>
</evidence>
<dbReference type="AlphaFoldDB" id="A0A3P6NWJ9"/>
<protein>
    <recommendedName>
        <fullName evidence="3">THIF-type NAD/FAD binding fold domain-containing protein</fullName>
    </recommendedName>
</protein>
<dbReference type="EMBL" id="UYRR01015617">
    <property type="protein sequence ID" value="VDK27959.1"/>
    <property type="molecule type" value="Genomic_DNA"/>
</dbReference>
<evidence type="ECO:0008006" key="3">
    <source>
        <dbReference type="Google" id="ProtNLM"/>
    </source>
</evidence>
<dbReference type="InterPro" id="IPR035985">
    <property type="entry name" value="Ubiquitin-activating_enz"/>
</dbReference>
<gene>
    <name evidence="1" type="ORF">ASIM_LOCUS6859</name>
</gene>
<evidence type="ECO:0000313" key="1">
    <source>
        <dbReference type="EMBL" id="VDK27959.1"/>
    </source>
</evidence>
<name>A0A3P6NWJ9_ANISI</name>
<reference evidence="1 2" key="1">
    <citation type="submission" date="2018-11" db="EMBL/GenBank/DDBJ databases">
        <authorList>
            <consortium name="Pathogen Informatics"/>
        </authorList>
    </citation>
    <scope>NUCLEOTIDE SEQUENCE [LARGE SCALE GENOMIC DNA]</scope>
</reference>
<dbReference type="GO" id="GO:0008641">
    <property type="term" value="F:ubiquitin-like modifier activating enzyme activity"/>
    <property type="evidence" value="ECO:0007669"/>
    <property type="project" value="InterPro"/>
</dbReference>
<organism evidence="1 2">
    <name type="scientific">Anisakis simplex</name>
    <name type="common">Herring worm</name>
    <dbReference type="NCBI Taxonomy" id="6269"/>
    <lineage>
        <taxon>Eukaryota</taxon>
        <taxon>Metazoa</taxon>
        <taxon>Ecdysozoa</taxon>
        <taxon>Nematoda</taxon>
        <taxon>Chromadorea</taxon>
        <taxon>Rhabditida</taxon>
        <taxon>Spirurina</taxon>
        <taxon>Ascaridomorpha</taxon>
        <taxon>Ascaridoidea</taxon>
        <taxon>Anisakidae</taxon>
        <taxon>Anisakis</taxon>
        <taxon>Anisakis simplex complex</taxon>
    </lineage>
</organism>